<dbReference type="InterPro" id="IPR001296">
    <property type="entry name" value="Glyco_trans_1"/>
</dbReference>
<dbReference type="EMBL" id="QPIZ01000024">
    <property type="protein sequence ID" value="RCW30037.1"/>
    <property type="molecule type" value="Genomic_DNA"/>
</dbReference>
<name>A0A368UMJ6_9BACT</name>
<comment type="caution">
    <text evidence="3">The sequence shown here is derived from an EMBL/GenBank/DDBJ whole genome shotgun (WGS) entry which is preliminary data.</text>
</comment>
<sequence>MKILHYTLGLPPYRSGGLVRYAKDLSVEQAKQGHEVSVLYPGFSKIGIRNKSGIIYLKSENGIEFFEISKAFPPPLFHGIKSPQQVVLESEALSVSELEAFFEDVAPEVIHVHTLMSLPLKLIEFFKNKGVKIIFSSHDYFGLCLRVNFVDYTGKVCDGPEPIKCGRCNATASSVAFLKIRNVKILLMLKNIFGRLSSLFIKNIGGIKEQNIEKRFVFSEDDYRDVLNYYHKIFDCIDVFHFNSEVSKSVYGQHIKVDRSVILPVTHNGIKDNRLFRSFQSKQVRFGFIGSLNNYKGFPFFKNTLLNLSPQYSDNWKLSVWGNNNVGKDTDSKNIHYFGKYTSNNIGDVFSTMDILVVPSIWKETFSLIALEALSYGVPILVSQNVGAKSLIFEFMNGAFVFELTDEDLNSKLSWIISNMSVLEDFNKWILKKDFDFSIEAHVHKMNHVYKEF</sequence>
<evidence type="ECO:0000313" key="4">
    <source>
        <dbReference type="Proteomes" id="UP000252733"/>
    </source>
</evidence>
<protein>
    <submittedName>
        <fullName evidence="3">Glycosyl transferase family 4</fullName>
    </submittedName>
</protein>
<dbReference type="Gene3D" id="3.40.50.2000">
    <property type="entry name" value="Glycogen Phosphorylase B"/>
    <property type="match status" value="2"/>
</dbReference>
<proteinExistence type="predicted"/>
<dbReference type="GO" id="GO:0016757">
    <property type="term" value="F:glycosyltransferase activity"/>
    <property type="evidence" value="ECO:0007669"/>
    <property type="project" value="InterPro"/>
</dbReference>
<dbReference type="Pfam" id="PF13439">
    <property type="entry name" value="Glyco_transf_4"/>
    <property type="match status" value="1"/>
</dbReference>
<reference evidence="3 4" key="1">
    <citation type="submission" date="2018-07" db="EMBL/GenBank/DDBJ databases">
        <title>Freshwater and sediment microbial communities from various areas in North America, analyzing microbe dynamics in response to fracking.</title>
        <authorList>
            <person name="Lamendella R."/>
        </authorList>
    </citation>
    <scope>NUCLEOTIDE SEQUENCE [LARGE SCALE GENOMIC DNA]</scope>
    <source>
        <strain evidence="3 4">160A</strain>
    </source>
</reference>
<dbReference type="InterPro" id="IPR050194">
    <property type="entry name" value="Glycosyltransferase_grp1"/>
</dbReference>
<dbReference type="PANTHER" id="PTHR45947:SF3">
    <property type="entry name" value="SULFOQUINOVOSYL TRANSFERASE SQD2"/>
    <property type="match status" value="1"/>
</dbReference>
<feature type="domain" description="Glycosyl transferase family 1" evidence="1">
    <location>
        <begin position="279"/>
        <end position="427"/>
    </location>
</feature>
<evidence type="ECO:0000259" key="2">
    <source>
        <dbReference type="Pfam" id="PF13439"/>
    </source>
</evidence>
<dbReference type="InterPro" id="IPR028098">
    <property type="entry name" value="Glyco_trans_4-like_N"/>
</dbReference>
<dbReference type="Pfam" id="PF00534">
    <property type="entry name" value="Glycos_transf_1"/>
    <property type="match status" value="1"/>
</dbReference>
<dbReference type="PANTHER" id="PTHR45947">
    <property type="entry name" value="SULFOQUINOVOSYL TRANSFERASE SQD2"/>
    <property type="match status" value="1"/>
</dbReference>
<feature type="domain" description="Glycosyltransferase subfamily 4-like N-terminal" evidence="2">
    <location>
        <begin position="16"/>
        <end position="141"/>
    </location>
</feature>
<dbReference type="RefSeq" id="WP_114437728.1">
    <property type="nucleotide sequence ID" value="NZ_QPIZ01000024.1"/>
</dbReference>
<keyword evidence="4" id="KW-1185">Reference proteome</keyword>
<dbReference type="AlphaFoldDB" id="A0A368UMJ6"/>
<evidence type="ECO:0000313" key="3">
    <source>
        <dbReference type="EMBL" id="RCW30037.1"/>
    </source>
</evidence>
<dbReference type="SUPFAM" id="SSF53756">
    <property type="entry name" value="UDP-Glycosyltransferase/glycogen phosphorylase"/>
    <property type="match status" value="1"/>
</dbReference>
<accession>A0A368UMJ6</accession>
<keyword evidence="3" id="KW-0808">Transferase</keyword>
<gene>
    <name evidence="3" type="ORF">DFO77_12449</name>
</gene>
<evidence type="ECO:0000259" key="1">
    <source>
        <dbReference type="Pfam" id="PF00534"/>
    </source>
</evidence>
<dbReference type="Proteomes" id="UP000252733">
    <property type="component" value="Unassembled WGS sequence"/>
</dbReference>
<organism evidence="3 4">
    <name type="scientific">Marinilabilia salmonicolor</name>
    <dbReference type="NCBI Taxonomy" id="989"/>
    <lineage>
        <taxon>Bacteria</taxon>
        <taxon>Pseudomonadati</taxon>
        <taxon>Bacteroidota</taxon>
        <taxon>Bacteroidia</taxon>
        <taxon>Marinilabiliales</taxon>
        <taxon>Marinilabiliaceae</taxon>
        <taxon>Marinilabilia</taxon>
    </lineage>
</organism>